<protein>
    <submittedName>
        <fullName evidence="1">Uncharacterized protein</fullName>
    </submittedName>
</protein>
<gene>
    <name evidence="2" type="ORF">VFH_I067920</name>
</gene>
<dbReference type="EMBL" id="KC189947">
    <property type="protein sequence ID" value="AGC78853.1"/>
    <property type="molecule type" value="Genomic_DNA"/>
</dbReference>
<reference evidence="1" key="1">
    <citation type="journal article" date="2013" name="Front. Plant Sci.">
        <title>Mitochondrial Genome Sequence of the Legume Vicia faba.</title>
        <authorList>
            <person name="Negruk V."/>
        </authorList>
    </citation>
    <scope>NUCLEOTIDE SEQUENCE</scope>
</reference>
<evidence type="ECO:0000313" key="3">
    <source>
        <dbReference type="Proteomes" id="UP001157006"/>
    </source>
</evidence>
<keyword evidence="3" id="KW-1185">Reference proteome</keyword>
<keyword evidence="1" id="KW-0496">Mitochondrion</keyword>
<dbReference type="EMBL" id="KC189947">
    <property type="protein sequence ID" value="AGC78914.1"/>
    <property type="molecule type" value="Genomic_DNA"/>
</dbReference>
<evidence type="ECO:0000313" key="2">
    <source>
        <dbReference type="EMBL" id="CAI8592972.1"/>
    </source>
</evidence>
<sequence>MKTFTSEGGMASRVPTAAVSESGMLNYFCLRIRPICYPFWNSWGRNVINNRLLDLLFRQAALSLVPLGLFGGQPVPYEQQEHKPPVFANSHVRDLLSFTLYLPECLWNILLSGFDANKTGRSPAAPLFRDKVTKYGRNRSIYV</sequence>
<dbReference type="Proteomes" id="UP001157006">
    <property type="component" value="Chromosome 1S"/>
</dbReference>
<organism evidence="1">
    <name type="scientific">Vicia faba</name>
    <name type="common">Broad bean</name>
    <name type="synonym">Faba vulgaris</name>
    <dbReference type="NCBI Taxonomy" id="3906"/>
    <lineage>
        <taxon>Eukaryota</taxon>
        <taxon>Viridiplantae</taxon>
        <taxon>Streptophyta</taxon>
        <taxon>Embryophyta</taxon>
        <taxon>Tracheophyta</taxon>
        <taxon>Spermatophyta</taxon>
        <taxon>Magnoliopsida</taxon>
        <taxon>eudicotyledons</taxon>
        <taxon>Gunneridae</taxon>
        <taxon>Pentapetalae</taxon>
        <taxon>rosids</taxon>
        <taxon>fabids</taxon>
        <taxon>Fabales</taxon>
        <taxon>Fabaceae</taxon>
        <taxon>Papilionoideae</taxon>
        <taxon>50 kb inversion clade</taxon>
        <taxon>NPAAA clade</taxon>
        <taxon>Hologalegina</taxon>
        <taxon>IRL clade</taxon>
        <taxon>Fabeae</taxon>
        <taxon>Vicia</taxon>
    </lineage>
</organism>
<evidence type="ECO:0000313" key="1">
    <source>
        <dbReference type="EMBL" id="AGC78914.1"/>
    </source>
</evidence>
<reference evidence="2 3" key="2">
    <citation type="submission" date="2023-01" db="EMBL/GenBank/DDBJ databases">
        <authorList>
            <person name="Kreplak J."/>
        </authorList>
    </citation>
    <scope>NUCLEOTIDE SEQUENCE [LARGE SCALE GENOMIC DNA]</scope>
</reference>
<dbReference type="AlphaFoldDB" id="R4IUT6"/>
<dbReference type="Gramene" id="Vfaba.Hedin2.R1.1g067920.1">
    <property type="protein sequence ID" value="cds:Vfaba.Hedin2.R1.1g067920.1"/>
    <property type="gene ID" value="Vfaba.Hedin2.R1.1g067920"/>
</dbReference>
<geneLocation type="mitochondrion" evidence="1"/>
<dbReference type="EMBL" id="OX451735">
    <property type="protein sequence ID" value="CAI8592972.1"/>
    <property type="molecule type" value="Genomic_DNA"/>
</dbReference>
<accession>R4IUT6</accession>
<proteinExistence type="predicted"/>
<name>R4IUT6_VICFA</name>